<protein>
    <submittedName>
        <fullName evidence="2">Rossmann-fold nucleotide-binding protein</fullName>
    </submittedName>
</protein>
<dbReference type="PANTHER" id="PTHR43393">
    <property type="entry name" value="CYTOKININ RIBOSIDE 5'-MONOPHOSPHATE PHOSPHORIBOHYDROLASE"/>
    <property type="match status" value="1"/>
</dbReference>
<dbReference type="Gene3D" id="3.40.50.450">
    <property type="match status" value="1"/>
</dbReference>
<dbReference type="InterPro" id="IPR031100">
    <property type="entry name" value="LOG_fam"/>
</dbReference>
<dbReference type="Proteomes" id="UP001247307">
    <property type="component" value="Unassembled WGS sequence"/>
</dbReference>
<dbReference type="AlphaFoldDB" id="A0AAE3YGW2"/>
<sequence>MSAQHAQPGTAPQHASAGTAPQHASAGAPPQHRSHRALHVDTLEHFDRLCACVARAHGWHVGEIDLTGRRAELGLLDLRGCLFLGTALPEGYDDVARRRGALVFPALEAMPFDPYRSTPYSPEELYAGLDAGGVYEQTPDARIYHWYRAEAGDPDAQGASLSMAIHDHAMGQSLIELTSAGGFAGVMGGHAAVRGSDEYAEAARLGYLLARAGLTVATGGGPGAMEAANLGAYMSPFGEQDLGEACAALADVPSFRPSVSQWARAGFDARRRAGDLPGGRSLGIPTWFYGHEPPNVFATDIVKYFANAQREAVLLELCDAGIVFLPGAAGTVQEVFQDACENYYAAAGTGPNPMVLVGREYWTRTLPVWPLLTALAAGRDMAEALFLVDTVEEAVEILGRGRAGTA</sequence>
<evidence type="ECO:0000313" key="3">
    <source>
        <dbReference type="Proteomes" id="UP001247307"/>
    </source>
</evidence>
<keyword evidence="3" id="KW-1185">Reference proteome</keyword>
<evidence type="ECO:0000256" key="1">
    <source>
        <dbReference type="SAM" id="MobiDB-lite"/>
    </source>
</evidence>
<dbReference type="InterPro" id="IPR052341">
    <property type="entry name" value="LOG_family_nucleotidases"/>
</dbReference>
<proteinExistence type="predicted"/>
<dbReference type="RefSeq" id="WP_309849801.1">
    <property type="nucleotide sequence ID" value="NZ_BAAAIU010000045.1"/>
</dbReference>
<evidence type="ECO:0000313" key="2">
    <source>
        <dbReference type="EMBL" id="MDR6891718.1"/>
    </source>
</evidence>
<dbReference type="SUPFAM" id="SSF102405">
    <property type="entry name" value="MCP/YpsA-like"/>
    <property type="match status" value="1"/>
</dbReference>
<dbReference type="EMBL" id="JAVDUI010000001">
    <property type="protein sequence ID" value="MDR6891718.1"/>
    <property type="molecule type" value="Genomic_DNA"/>
</dbReference>
<gene>
    <name evidence="2" type="ORF">J2S35_000658</name>
</gene>
<comment type="caution">
    <text evidence="2">The sequence shown here is derived from an EMBL/GenBank/DDBJ whole genome shotgun (WGS) entry which is preliminary data.</text>
</comment>
<dbReference type="GO" id="GO:0005829">
    <property type="term" value="C:cytosol"/>
    <property type="evidence" value="ECO:0007669"/>
    <property type="project" value="TreeGrafter"/>
</dbReference>
<dbReference type="PANTHER" id="PTHR43393:SF3">
    <property type="entry name" value="LYSINE DECARBOXYLASE-LIKE PROTEIN"/>
    <property type="match status" value="1"/>
</dbReference>
<feature type="region of interest" description="Disordered" evidence="1">
    <location>
        <begin position="1"/>
        <end position="34"/>
    </location>
</feature>
<reference evidence="2" key="1">
    <citation type="submission" date="2023-07" db="EMBL/GenBank/DDBJ databases">
        <title>Sequencing the genomes of 1000 actinobacteria strains.</title>
        <authorList>
            <person name="Klenk H.-P."/>
        </authorList>
    </citation>
    <scope>NUCLEOTIDE SEQUENCE</scope>
    <source>
        <strain evidence="2">DSM 13988</strain>
    </source>
</reference>
<name>A0AAE3YGW2_9MICC</name>
<accession>A0AAE3YGW2</accession>
<organism evidence="2 3">
    <name type="scientific">Falsarthrobacter nasiphocae</name>
    <dbReference type="NCBI Taxonomy" id="189863"/>
    <lineage>
        <taxon>Bacteria</taxon>
        <taxon>Bacillati</taxon>
        <taxon>Actinomycetota</taxon>
        <taxon>Actinomycetes</taxon>
        <taxon>Micrococcales</taxon>
        <taxon>Micrococcaceae</taxon>
        <taxon>Falsarthrobacter</taxon>
    </lineage>
</organism>
<dbReference type="Pfam" id="PF03641">
    <property type="entry name" value="Lysine_decarbox"/>
    <property type="match status" value="1"/>
</dbReference>